<dbReference type="PANTHER" id="PTHR21136">
    <property type="entry name" value="SNARE PROTEINS"/>
    <property type="match status" value="1"/>
</dbReference>
<comment type="subcellular location">
    <subcellularLocation>
        <location evidence="8">Prevacuolar compartment membrane</location>
        <topology evidence="8">Single-pass type IV membrane protein</topology>
    </subcellularLocation>
    <subcellularLocation>
        <location evidence="9">Vacuole membrane</location>
        <topology evidence="9">Single-pass type IV membrane protein</topology>
    </subcellularLocation>
</comment>
<accession>A0AAP0PP14</accession>
<dbReference type="InterPro" id="IPR051097">
    <property type="entry name" value="Synaptobrevin-like_transport"/>
</dbReference>
<dbReference type="EMBL" id="JBBNAG010000003">
    <property type="protein sequence ID" value="KAK9149589.1"/>
    <property type="molecule type" value="Genomic_DNA"/>
</dbReference>
<evidence type="ECO:0000256" key="1">
    <source>
        <dbReference type="ARBA" id="ARBA00008025"/>
    </source>
</evidence>
<keyword evidence="5 11" id="KW-1133">Transmembrane helix</keyword>
<evidence type="ECO:0000256" key="4">
    <source>
        <dbReference type="ARBA" id="ARBA00022927"/>
    </source>
</evidence>
<dbReference type="SMART" id="SM01270">
    <property type="entry name" value="Longin"/>
    <property type="match status" value="1"/>
</dbReference>
<evidence type="ECO:0000256" key="10">
    <source>
        <dbReference type="PROSITE-ProRule" id="PRU00290"/>
    </source>
</evidence>
<dbReference type="PROSITE" id="PS50892">
    <property type="entry name" value="V_SNARE"/>
    <property type="match status" value="1"/>
</dbReference>
<dbReference type="InterPro" id="IPR011012">
    <property type="entry name" value="Longin-like_dom_sf"/>
</dbReference>
<dbReference type="SUPFAM" id="SSF58038">
    <property type="entry name" value="SNARE fusion complex"/>
    <property type="match status" value="1"/>
</dbReference>
<dbReference type="InterPro" id="IPR001388">
    <property type="entry name" value="Synaptobrevin-like"/>
</dbReference>
<dbReference type="GO" id="GO:0005774">
    <property type="term" value="C:vacuolar membrane"/>
    <property type="evidence" value="ECO:0007669"/>
    <property type="project" value="UniProtKB-SubCell"/>
</dbReference>
<protein>
    <submittedName>
        <fullName evidence="14">Uncharacterized protein</fullName>
    </submittedName>
</protein>
<dbReference type="Proteomes" id="UP001419268">
    <property type="component" value="Unassembled WGS sequence"/>
</dbReference>
<evidence type="ECO:0000256" key="6">
    <source>
        <dbReference type="ARBA" id="ARBA00023136"/>
    </source>
</evidence>
<dbReference type="PRINTS" id="PR00219">
    <property type="entry name" value="SYNAPTOBREVN"/>
</dbReference>
<proteinExistence type="inferred from homology"/>
<feature type="domain" description="Longin" evidence="12">
    <location>
        <begin position="7"/>
        <end position="111"/>
    </location>
</feature>
<dbReference type="PROSITE" id="PS50859">
    <property type="entry name" value="LONGIN"/>
    <property type="match status" value="1"/>
</dbReference>
<evidence type="ECO:0000313" key="15">
    <source>
        <dbReference type="Proteomes" id="UP001419268"/>
    </source>
</evidence>
<dbReference type="PROSITE" id="PS00417">
    <property type="entry name" value="SYNAPTOBREVIN"/>
    <property type="match status" value="1"/>
</dbReference>
<feature type="transmembrane region" description="Helical" evidence="11">
    <location>
        <begin position="218"/>
        <end position="237"/>
    </location>
</feature>
<keyword evidence="4" id="KW-0653">Protein transport</keyword>
<evidence type="ECO:0000256" key="3">
    <source>
        <dbReference type="ARBA" id="ARBA00022692"/>
    </source>
</evidence>
<keyword evidence="3 11" id="KW-0812">Transmembrane</keyword>
<dbReference type="PANTHER" id="PTHR21136:SF172">
    <property type="entry name" value="VESICLE-ASSOCIATED MEMBRANE PROTEIN 711-RELATED"/>
    <property type="match status" value="1"/>
</dbReference>
<keyword evidence="6 11" id="KW-0472">Membrane</keyword>
<dbReference type="FunFam" id="1.20.5.110:FF:000004">
    <property type="entry name" value="Vesicle-associated membrane protein 7"/>
    <property type="match status" value="1"/>
</dbReference>
<reference evidence="14 15" key="1">
    <citation type="submission" date="2024-01" db="EMBL/GenBank/DDBJ databases">
        <title>Genome assemblies of Stephania.</title>
        <authorList>
            <person name="Yang L."/>
        </authorList>
    </citation>
    <scope>NUCLEOTIDE SEQUENCE [LARGE SCALE GENOMIC DNA]</scope>
    <source>
        <strain evidence="14">JXDWG</strain>
        <tissue evidence="14">Leaf</tissue>
    </source>
</reference>
<evidence type="ECO:0000256" key="2">
    <source>
        <dbReference type="ARBA" id="ARBA00022448"/>
    </source>
</evidence>
<dbReference type="InterPro" id="IPR042855">
    <property type="entry name" value="V_SNARE_CC"/>
</dbReference>
<comment type="caution">
    <text evidence="14">The sequence shown here is derived from an EMBL/GenBank/DDBJ whole genome shotgun (WGS) entry which is preliminary data.</text>
</comment>
<name>A0AAP0PP14_9MAGN</name>
<sequence>MAILYALVARGSVILAEFSATSTNANTIARQILEKIPGSDDSHVSYSQDRYIFHVKRTDGLTVLCMADESAGRRIPFAFLEDIHGRFVRTYGRAIHAALPYGMNDEFSRVLNQQMEYYSNDPNADRINRIKGEMSQVRNVMIENIDKVLERGDRLELLVDKTANMQGNTFRFRKQARRFRSTDCAHSPLVDYHIYCTSFCLPRGNSAFLQKVKVKRTWIDVLVALIIMNLVVVYKFIGLVQFEQYVRKNIALLSDLISKGAEKDG</sequence>
<dbReference type="GO" id="GO:0016192">
    <property type="term" value="P:vesicle-mediated transport"/>
    <property type="evidence" value="ECO:0007669"/>
    <property type="project" value="InterPro"/>
</dbReference>
<dbReference type="AlphaFoldDB" id="A0AAP0PP14"/>
<evidence type="ECO:0000256" key="11">
    <source>
        <dbReference type="SAM" id="Phobius"/>
    </source>
</evidence>
<evidence type="ECO:0000256" key="7">
    <source>
        <dbReference type="ARBA" id="ARBA00037493"/>
    </source>
</evidence>
<gene>
    <name evidence="14" type="ORF">Scep_008346</name>
</gene>
<dbReference type="CDD" id="cd14824">
    <property type="entry name" value="Longin"/>
    <property type="match status" value="1"/>
</dbReference>
<dbReference type="InterPro" id="IPR010908">
    <property type="entry name" value="Longin_dom"/>
</dbReference>
<dbReference type="GO" id="GO:0015031">
    <property type="term" value="P:protein transport"/>
    <property type="evidence" value="ECO:0007669"/>
    <property type="project" value="UniProtKB-KW"/>
</dbReference>
<dbReference type="Gene3D" id="3.30.450.50">
    <property type="entry name" value="Longin domain"/>
    <property type="match status" value="1"/>
</dbReference>
<feature type="domain" description="V-SNARE coiled-coil homology" evidence="13">
    <location>
        <begin position="126"/>
        <end position="186"/>
    </location>
</feature>
<comment type="function">
    <text evidence="7">Involved in the targeting and/or fusion of transport vesicles to their target membrane.</text>
</comment>
<evidence type="ECO:0000256" key="9">
    <source>
        <dbReference type="ARBA" id="ARBA00060379"/>
    </source>
</evidence>
<comment type="similarity">
    <text evidence="1">Belongs to the synaptobrevin family.</text>
</comment>
<evidence type="ECO:0000313" key="14">
    <source>
        <dbReference type="EMBL" id="KAK9149589.1"/>
    </source>
</evidence>
<dbReference type="FunFam" id="3.30.450.50:FF:000008">
    <property type="entry name" value="Vesicle-associated membrane protein 711"/>
    <property type="match status" value="1"/>
</dbReference>
<keyword evidence="2" id="KW-0813">Transport</keyword>
<dbReference type="Pfam" id="PF13774">
    <property type="entry name" value="Longin"/>
    <property type="match status" value="1"/>
</dbReference>
<keyword evidence="10" id="KW-0175">Coiled coil</keyword>
<evidence type="ECO:0000256" key="5">
    <source>
        <dbReference type="ARBA" id="ARBA00022989"/>
    </source>
</evidence>
<dbReference type="CDD" id="cd15843">
    <property type="entry name" value="R-SNARE"/>
    <property type="match status" value="1"/>
</dbReference>
<evidence type="ECO:0000259" key="13">
    <source>
        <dbReference type="PROSITE" id="PS50892"/>
    </source>
</evidence>
<dbReference type="SUPFAM" id="SSF64356">
    <property type="entry name" value="SNARE-like"/>
    <property type="match status" value="1"/>
</dbReference>
<evidence type="ECO:0000256" key="8">
    <source>
        <dbReference type="ARBA" id="ARBA00060376"/>
    </source>
</evidence>
<dbReference type="Pfam" id="PF00957">
    <property type="entry name" value="Synaptobrevin"/>
    <property type="match status" value="1"/>
</dbReference>
<dbReference type="Gene3D" id="1.20.5.110">
    <property type="match status" value="1"/>
</dbReference>
<evidence type="ECO:0000259" key="12">
    <source>
        <dbReference type="PROSITE" id="PS50859"/>
    </source>
</evidence>
<organism evidence="14 15">
    <name type="scientific">Stephania cephalantha</name>
    <dbReference type="NCBI Taxonomy" id="152367"/>
    <lineage>
        <taxon>Eukaryota</taxon>
        <taxon>Viridiplantae</taxon>
        <taxon>Streptophyta</taxon>
        <taxon>Embryophyta</taxon>
        <taxon>Tracheophyta</taxon>
        <taxon>Spermatophyta</taxon>
        <taxon>Magnoliopsida</taxon>
        <taxon>Ranunculales</taxon>
        <taxon>Menispermaceae</taxon>
        <taxon>Menispermoideae</taxon>
        <taxon>Cissampelideae</taxon>
        <taxon>Stephania</taxon>
    </lineage>
</organism>
<keyword evidence="15" id="KW-1185">Reference proteome</keyword>